<dbReference type="Proteomes" id="UP000676996">
    <property type="component" value="Unassembled WGS sequence"/>
</dbReference>
<reference evidence="2" key="1">
    <citation type="submission" date="2021-04" db="EMBL/GenBank/DDBJ databases">
        <title>Ouciella asimina sp. nov., isolated from the surface seawater in the hydrothermal field of Okinawa Trough.</title>
        <authorList>
            <person name="Shuang W."/>
        </authorList>
    </citation>
    <scope>NUCLEOTIDE SEQUENCE</scope>
    <source>
        <strain evidence="2">LXI357</strain>
    </source>
</reference>
<accession>A0A8T4IFW9</accession>
<protein>
    <submittedName>
        <fullName evidence="2">DUF3617 domain-containing protein</fullName>
    </submittedName>
</protein>
<gene>
    <name evidence="2" type="ORF">J7S20_12650</name>
</gene>
<dbReference type="InterPro" id="IPR022061">
    <property type="entry name" value="DUF3617"/>
</dbReference>
<name>A0A8T4IFW9_9SPHN</name>
<evidence type="ECO:0000256" key="1">
    <source>
        <dbReference type="SAM" id="MobiDB-lite"/>
    </source>
</evidence>
<dbReference type="EMBL" id="JAGRQC010000004">
    <property type="protein sequence ID" value="MBR0553351.1"/>
    <property type="molecule type" value="Genomic_DNA"/>
</dbReference>
<feature type="region of interest" description="Disordered" evidence="1">
    <location>
        <begin position="131"/>
        <end position="156"/>
    </location>
</feature>
<organism evidence="2 3">
    <name type="scientific">Stakelama marina</name>
    <dbReference type="NCBI Taxonomy" id="2826939"/>
    <lineage>
        <taxon>Bacteria</taxon>
        <taxon>Pseudomonadati</taxon>
        <taxon>Pseudomonadota</taxon>
        <taxon>Alphaproteobacteria</taxon>
        <taxon>Sphingomonadales</taxon>
        <taxon>Sphingomonadaceae</taxon>
        <taxon>Stakelama</taxon>
    </lineage>
</organism>
<dbReference type="AlphaFoldDB" id="A0A8T4IFW9"/>
<sequence length="156" mass="16582">MHATTTILLVAVAAATAGGPNVRPGEWKTTTTIVDFDMALPPGAPPGMLDMVKSRMNSHGMSHSQCITAADLRDAPQKLVKSSKGKCSYDSFSMAGGKLHATATCNMEQSGTMKMTMDGRYTATTMDSTMEMRGKVPSGPMRMTMKMHGQRTGDCG</sequence>
<dbReference type="RefSeq" id="WP_284054620.1">
    <property type="nucleotide sequence ID" value="NZ_JAGRQC010000004.1"/>
</dbReference>
<evidence type="ECO:0000313" key="2">
    <source>
        <dbReference type="EMBL" id="MBR0553351.1"/>
    </source>
</evidence>
<evidence type="ECO:0000313" key="3">
    <source>
        <dbReference type="Proteomes" id="UP000676996"/>
    </source>
</evidence>
<keyword evidence="3" id="KW-1185">Reference proteome</keyword>
<dbReference type="Pfam" id="PF12276">
    <property type="entry name" value="DUF3617"/>
    <property type="match status" value="1"/>
</dbReference>
<proteinExistence type="predicted"/>
<comment type="caution">
    <text evidence="2">The sequence shown here is derived from an EMBL/GenBank/DDBJ whole genome shotgun (WGS) entry which is preliminary data.</text>
</comment>